<evidence type="ECO:0000313" key="13">
    <source>
        <dbReference type="Proteomes" id="UP000314987"/>
    </source>
</evidence>
<dbReference type="GO" id="GO:0005886">
    <property type="term" value="C:plasma membrane"/>
    <property type="evidence" value="ECO:0007669"/>
    <property type="project" value="UniProtKB-SubCell"/>
</dbReference>
<evidence type="ECO:0000256" key="1">
    <source>
        <dbReference type="ARBA" id="ARBA00004251"/>
    </source>
</evidence>
<dbReference type="GO" id="GO:0015026">
    <property type="term" value="F:coreceptor activity"/>
    <property type="evidence" value="ECO:0007669"/>
    <property type="project" value="InterPro"/>
</dbReference>
<dbReference type="PANTHER" id="PTHR14076:SF9">
    <property type="entry name" value="RECEPTOR ACTIVITY-MODIFYING PROTEIN 2"/>
    <property type="match status" value="1"/>
</dbReference>
<evidence type="ECO:0000256" key="6">
    <source>
        <dbReference type="ARBA" id="ARBA00022729"/>
    </source>
</evidence>
<keyword evidence="3" id="KW-0813">Transport</keyword>
<evidence type="ECO:0000256" key="10">
    <source>
        <dbReference type="ARBA" id="ARBA00023170"/>
    </source>
</evidence>
<dbReference type="GO" id="GO:0072659">
    <property type="term" value="P:protein localization to plasma membrane"/>
    <property type="evidence" value="ECO:0007669"/>
    <property type="project" value="TreeGrafter"/>
</dbReference>
<evidence type="ECO:0000256" key="3">
    <source>
        <dbReference type="ARBA" id="ARBA00022448"/>
    </source>
</evidence>
<dbReference type="OMA" id="WCDWAVI"/>
<protein>
    <recommendedName>
        <fullName evidence="14">Receptor activity modifying protein 2</fullName>
    </recommendedName>
</protein>
<evidence type="ECO:0000256" key="8">
    <source>
        <dbReference type="ARBA" id="ARBA00023136"/>
    </source>
</evidence>
<evidence type="ECO:0000313" key="12">
    <source>
        <dbReference type="Ensembl" id="ENSVURP00010028324.1"/>
    </source>
</evidence>
<keyword evidence="9" id="KW-1015">Disulfide bond</keyword>
<reference evidence="12" key="3">
    <citation type="submission" date="2025-09" db="UniProtKB">
        <authorList>
            <consortium name="Ensembl"/>
        </authorList>
    </citation>
    <scope>IDENTIFICATION</scope>
</reference>
<keyword evidence="4" id="KW-1003">Cell membrane</keyword>
<dbReference type="GO" id="GO:0032870">
    <property type="term" value="P:cellular response to hormone stimulus"/>
    <property type="evidence" value="ECO:0007669"/>
    <property type="project" value="TreeGrafter"/>
</dbReference>
<comment type="similarity">
    <text evidence="2">Belongs to the RAMP family.</text>
</comment>
<keyword evidence="13" id="KW-1185">Reference proteome</keyword>
<evidence type="ECO:0000256" key="2">
    <source>
        <dbReference type="ARBA" id="ARBA00007087"/>
    </source>
</evidence>
<dbReference type="STRING" id="29139.ENSVURP00010028324"/>
<accession>A0A4X2LSH5</accession>
<evidence type="ECO:0000256" key="4">
    <source>
        <dbReference type="ARBA" id="ARBA00022475"/>
    </source>
</evidence>
<dbReference type="Pfam" id="PF04901">
    <property type="entry name" value="RAMP"/>
    <property type="match status" value="1"/>
</dbReference>
<dbReference type="GO" id="GO:0008277">
    <property type="term" value="P:regulation of G protein-coupled receptor signaling pathway"/>
    <property type="evidence" value="ECO:0007669"/>
    <property type="project" value="InterPro"/>
</dbReference>
<dbReference type="GO" id="GO:0043235">
    <property type="term" value="C:receptor complex"/>
    <property type="evidence" value="ECO:0007669"/>
    <property type="project" value="TreeGrafter"/>
</dbReference>
<proteinExistence type="inferred from homology"/>
<dbReference type="PANTHER" id="PTHR14076">
    <property type="entry name" value="RECEPTOR ACTIVITY MODIFYING PROTEIN RAMP"/>
    <property type="match status" value="1"/>
</dbReference>
<dbReference type="Proteomes" id="UP000314987">
    <property type="component" value="Unassembled WGS sequence"/>
</dbReference>
<keyword evidence="10" id="KW-0675">Receptor</keyword>
<feature type="transmembrane region" description="Helical" evidence="11">
    <location>
        <begin position="72"/>
        <end position="93"/>
    </location>
</feature>
<evidence type="ECO:0000256" key="7">
    <source>
        <dbReference type="ARBA" id="ARBA00022989"/>
    </source>
</evidence>
<dbReference type="GO" id="GO:0006816">
    <property type="term" value="P:calcium ion transport"/>
    <property type="evidence" value="ECO:0007669"/>
    <property type="project" value="TreeGrafter"/>
</dbReference>
<dbReference type="InterPro" id="IPR038126">
    <property type="entry name" value="RAMP_sf"/>
</dbReference>
<sequence>MENISREDWCEWDMISRPYSNLQYCLEKLAEFFKLGFPNPWAEQIIFQSHQMFFSNCSLERRPLFFDPPEEVLLALIIAPICLIPFLVTLVVWRSKDSEVQT</sequence>
<dbReference type="Ensembl" id="ENSVURT00010032279.1">
    <property type="protein sequence ID" value="ENSVURP00010028324.1"/>
    <property type="gene ID" value="ENSVURG00010021682.1"/>
</dbReference>
<keyword evidence="6" id="KW-0732">Signal</keyword>
<dbReference type="GeneTree" id="ENSGT00940000160264"/>
<name>A0A4X2LSH5_VOMUR</name>
<dbReference type="GO" id="GO:0001525">
    <property type="term" value="P:angiogenesis"/>
    <property type="evidence" value="ECO:0007669"/>
    <property type="project" value="TreeGrafter"/>
</dbReference>
<keyword evidence="8 11" id="KW-0472">Membrane</keyword>
<keyword evidence="7 11" id="KW-1133">Transmembrane helix</keyword>
<reference evidence="13" key="1">
    <citation type="submission" date="2018-12" db="EMBL/GenBank/DDBJ databases">
        <authorList>
            <person name="Yazar S."/>
        </authorList>
    </citation>
    <scope>NUCLEOTIDE SEQUENCE [LARGE SCALE GENOMIC DNA]</scope>
</reference>
<evidence type="ECO:0000256" key="5">
    <source>
        <dbReference type="ARBA" id="ARBA00022692"/>
    </source>
</evidence>
<dbReference type="GO" id="GO:0031623">
    <property type="term" value="P:receptor internalization"/>
    <property type="evidence" value="ECO:0007669"/>
    <property type="project" value="TreeGrafter"/>
</dbReference>
<dbReference type="AlphaFoldDB" id="A0A4X2LSH5"/>
<organism evidence="12 13">
    <name type="scientific">Vombatus ursinus</name>
    <name type="common">Common wombat</name>
    <dbReference type="NCBI Taxonomy" id="29139"/>
    <lineage>
        <taxon>Eukaryota</taxon>
        <taxon>Metazoa</taxon>
        <taxon>Chordata</taxon>
        <taxon>Craniata</taxon>
        <taxon>Vertebrata</taxon>
        <taxon>Euteleostomi</taxon>
        <taxon>Mammalia</taxon>
        <taxon>Metatheria</taxon>
        <taxon>Diprotodontia</taxon>
        <taxon>Vombatidae</taxon>
        <taxon>Vombatus</taxon>
    </lineage>
</organism>
<evidence type="ECO:0000256" key="11">
    <source>
        <dbReference type="SAM" id="Phobius"/>
    </source>
</evidence>
<keyword evidence="5 11" id="KW-0812">Transmembrane</keyword>
<reference evidence="12" key="2">
    <citation type="submission" date="2025-08" db="UniProtKB">
        <authorList>
            <consortium name="Ensembl"/>
        </authorList>
    </citation>
    <scope>IDENTIFICATION</scope>
</reference>
<dbReference type="InterPro" id="IPR006985">
    <property type="entry name" value="RAMP"/>
</dbReference>
<evidence type="ECO:0008006" key="14">
    <source>
        <dbReference type="Google" id="ProtNLM"/>
    </source>
</evidence>
<dbReference type="Gene3D" id="1.10.150.510">
    <property type="entry name" value="Receptor activity modifying family"/>
    <property type="match status" value="1"/>
</dbReference>
<gene>
    <name evidence="12" type="primary">RAMP2</name>
</gene>
<dbReference type="GO" id="GO:0009986">
    <property type="term" value="C:cell surface"/>
    <property type="evidence" value="ECO:0007669"/>
    <property type="project" value="TreeGrafter"/>
</dbReference>
<evidence type="ECO:0000256" key="9">
    <source>
        <dbReference type="ARBA" id="ARBA00023157"/>
    </source>
</evidence>
<comment type="subcellular location">
    <subcellularLocation>
        <location evidence="1">Cell membrane</location>
        <topology evidence="1">Single-pass type I membrane protein</topology>
    </subcellularLocation>
</comment>
<dbReference type="GO" id="GO:0006886">
    <property type="term" value="P:intracellular protein transport"/>
    <property type="evidence" value="ECO:0007669"/>
    <property type="project" value="InterPro"/>
</dbReference>
<dbReference type="GO" id="GO:0007186">
    <property type="term" value="P:G protein-coupled receptor signaling pathway"/>
    <property type="evidence" value="ECO:0007669"/>
    <property type="project" value="TreeGrafter"/>
</dbReference>